<gene>
    <name evidence="1" type="ORF">FLSS-17_0003</name>
</gene>
<accession>M1PPQ5</accession>
<protein>
    <submittedName>
        <fullName evidence="1">Uncharacterized protein</fullName>
    </submittedName>
</protein>
<name>M1PPQ5_9ZZZZ</name>
<reference evidence="1" key="1">
    <citation type="journal article" date="2013" name="Syst. Appl. Microbiol.">
        <title>New insights into the archaeal diversity of a hypersaline microbial mat obtained by a metagenomic approach.</title>
        <authorList>
            <person name="Lopez-Lopez A."/>
            <person name="Richter M."/>
            <person name="Pena A."/>
            <person name="Tamames J."/>
            <person name="Rossello-Mora R."/>
        </authorList>
    </citation>
    <scope>NUCLEOTIDE SEQUENCE</scope>
</reference>
<evidence type="ECO:0000313" key="1">
    <source>
        <dbReference type="EMBL" id="AGF93095.1"/>
    </source>
</evidence>
<organism evidence="1">
    <name type="scientific">uncultured organism</name>
    <dbReference type="NCBI Taxonomy" id="155900"/>
    <lineage>
        <taxon>unclassified sequences</taxon>
        <taxon>environmental samples</taxon>
    </lineage>
</organism>
<dbReference type="AlphaFoldDB" id="M1PPQ5"/>
<proteinExistence type="predicted"/>
<sequence>MEGGLSQNLNETEIYIEQNSLYLEIPFTVKRGFKITPQEFHLGLKREKTLMGIEFYYKPLLIFENYSPSGIELKLGKKIKVLGMKLGLELGVRNPRWYKRSAFKLKPDLSLKLFDFTLNNLNEQGKKKS</sequence>
<dbReference type="EMBL" id="JX684082">
    <property type="protein sequence ID" value="AGF93095.1"/>
    <property type="molecule type" value="Genomic_DNA"/>
</dbReference>